<protein>
    <submittedName>
        <fullName evidence="1">Uncharacterized protein</fullName>
    </submittedName>
</protein>
<dbReference type="EMBL" id="OW240916">
    <property type="protein sequence ID" value="CAH2294147.1"/>
    <property type="molecule type" value="Genomic_DNA"/>
</dbReference>
<evidence type="ECO:0000313" key="1">
    <source>
        <dbReference type="EMBL" id="CAH2294147.1"/>
    </source>
</evidence>
<gene>
    <name evidence="1" type="ORF">PECUL_23A006280</name>
</gene>
<dbReference type="Proteomes" id="UP001295444">
    <property type="component" value="Chromosome 05"/>
</dbReference>
<organism evidence="1 2">
    <name type="scientific">Pelobates cultripes</name>
    <name type="common">Western spadefoot toad</name>
    <dbReference type="NCBI Taxonomy" id="61616"/>
    <lineage>
        <taxon>Eukaryota</taxon>
        <taxon>Metazoa</taxon>
        <taxon>Chordata</taxon>
        <taxon>Craniata</taxon>
        <taxon>Vertebrata</taxon>
        <taxon>Euteleostomi</taxon>
        <taxon>Amphibia</taxon>
        <taxon>Batrachia</taxon>
        <taxon>Anura</taxon>
        <taxon>Pelobatoidea</taxon>
        <taxon>Pelobatidae</taxon>
        <taxon>Pelobates</taxon>
    </lineage>
</organism>
<proteinExistence type="predicted"/>
<feature type="non-terminal residue" evidence="1">
    <location>
        <position position="1"/>
    </location>
</feature>
<reference evidence="1" key="1">
    <citation type="submission" date="2022-03" db="EMBL/GenBank/DDBJ databases">
        <authorList>
            <person name="Alioto T."/>
            <person name="Alioto T."/>
            <person name="Gomez Garrido J."/>
        </authorList>
    </citation>
    <scope>NUCLEOTIDE SEQUENCE</scope>
</reference>
<name>A0AAD1S8H7_PELCU</name>
<keyword evidence="2" id="KW-1185">Reference proteome</keyword>
<evidence type="ECO:0000313" key="2">
    <source>
        <dbReference type="Proteomes" id="UP001295444"/>
    </source>
</evidence>
<dbReference type="AlphaFoldDB" id="A0AAD1S8H7"/>
<accession>A0AAD1S8H7</accession>
<sequence>SQGLVPGKVGTFTVQEFGGIQAAEEIHWGQRVGLGAGTRWQQQCCALQVSSYADSGVQEIVPEEEEAIHHKGISMRQHRTLLVRK</sequence>